<dbReference type="EMBL" id="JAVDYF010000001">
    <property type="protein sequence ID" value="MDR7354096.1"/>
    <property type="molecule type" value="Genomic_DNA"/>
</dbReference>
<protein>
    <submittedName>
        <fullName evidence="2">Tight adherence protein B</fullName>
    </submittedName>
</protein>
<dbReference type="RefSeq" id="WP_277104326.1">
    <property type="nucleotide sequence ID" value="NZ_BAAAJS010000077.1"/>
</dbReference>
<feature type="transmembrane region" description="Helical" evidence="1">
    <location>
        <begin position="82"/>
        <end position="101"/>
    </location>
</feature>
<accession>A0ABU2B6R5</accession>
<keyword evidence="1" id="KW-0472">Membrane</keyword>
<name>A0ABU2B6R5_9CORY</name>
<reference evidence="2 3" key="1">
    <citation type="submission" date="2023-07" db="EMBL/GenBank/DDBJ databases">
        <title>Sequencing the genomes of 1000 actinobacteria strains.</title>
        <authorList>
            <person name="Klenk H.-P."/>
        </authorList>
    </citation>
    <scope>NUCLEOTIDE SEQUENCE [LARGE SCALE GENOMIC DNA]</scope>
    <source>
        <strain evidence="2 3">DSM 44508</strain>
    </source>
</reference>
<keyword evidence="1" id="KW-0812">Transmembrane</keyword>
<feature type="transmembrane region" description="Helical" evidence="1">
    <location>
        <begin position="250"/>
        <end position="273"/>
    </location>
</feature>
<proteinExistence type="predicted"/>
<dbReference type="PANTHER" id="PTHR35007:SF4">
    <property type="entry name" value="CONSERVED TRANSMEMBRANE PROTEIN-RELATED"/>
    <property type="match status" value="1"/>
</dbReference>
<sequence>MNTMASVFAQLKPNLGVFLVLVACAFGVELVQPINTKVRIRELNPRTPKGTGWKNPRNPVIIGLGLVGGVVVLLALRTHLLVLVALALVGFTAITVVKDIIAMRAHTRIFHECAHALMVLEGELHAGASMREGLKSSSAVIRDPTVRQLVETASLRAEMDSEYAAETLRESTIEPLRYLGAGWMLSQRHGMCLSSIIALTRARIDARITVDRKMNAALQGPLVTAGVLACLPLLGMGLGLVMGINTLNFLLNTFLGNVIFLLGVSAECAGIFWSRRIITGVKQS</sequence>
<feature type="transmembrane region" description="Helical" evidence="1">
    <location>
        <begin position="56"/>
        <end position="76"/>
    </location>
</feature>
<evidence type="ECO:0000313" key="3">
    <source>
        <dbReference type="Proteomes" id="UP001183619"/>
    </source>
</evidence>
<feature type="transmembrane region" description="Helical" evidence="1">
    <location>
        <begin position="222"/>
        <end position="244"/>
    </location>
</feature>
<organism evidence="2 3">
    <name type="scientific">Corynebacterium felinum</name>
    <dbReference type="NCBI Taxonomy" id="131318"/>
    <lineage>
        <taxon>Bacteria</taxon>
        <taxon>Bacillati</taxon>
        <taxon>Actinomycetota</taxon>
        <taxon>Actinomycetes</taxon>
        <taxon>Mycobacteriales</taxon>
        <taxon>Corynebacteriaceae</taxon>
        <taxon>Corynebacterium</taxon>
    </lineage>
</organism>
<evidence type="ECO:0000256" key="1">
    <source>
        <dbReference type="SAM" id="Phobius"/>
    </source>
</evidence>
<gene>
    <name evidence="2" type="ORF">J2S37_000634</name>
</gene>
<comment type="caution">
    <text evidence="2">The sequence shown here is derived from an EMBL/GenBank/DDBJ whole genome shotgun (WGS) entry which is preliminary data.</text>
</comment>
<dbReference type="PANTHER" id="PTHR35007">
    <property type="entry name" value="INTEGRAL MEMBRANE PROTEIN-RELATED"/>
    <property type="match status" value="1"/>
</dbReference>
<keyword evidence="3" id="KW-1185">Reference proteome</keyword>
<feature type="transmembrane region" description="Helical" evidence="1">
    <location>
        <begin position="15"/>
        <end position="35"/>
    </location>
</feature>
<keyword evidence="1" id="KW-1133">Transmembrane helix</keyword>
<evidence type="ECO:0000313" key="2">
    <source>
        <dbReference type="EMBL" id="MDR7354096.1"/>
    </source>
</evidence>
<dbReference type="Proteomes" id="UP001183619">
    <property type="component" value="Unassembled WGS sequence"/>
</dbReference>